<dbReference type="Proteomes" id="UP001597280">
    <property type="component" value="Unassembled WGS sequence"/>
</dbReference>
<keyword evidence="3" id="KW-0274">FAD</keyword>
<dbReference type="EMBL" id="JBHUFL010000002">
    <property type="protein sequence ID" value="MFD1834174.1"/>
    <property type="molecule type" value="Genomic_DNA"/>
</dbReference>
<keyword evidence="5" id="KW-0503">Monooxygenase</keyword>
<dbReference type="InterPro" id="IPR050641">
    <property type="entry name" value="RIFMO-like"/>
</dbReference>
<organism evidence="5 6">
    <name type="scientific">Brachybacterium rhamnosum</name>
    <dbReference type="NCBI Taxonomy" id="173361"/>
    <lineage>
        <taxon>Bacteria</taxon>
        <taxon>Bacillati</taxon>
        <taxon>Actinomycetota</taxon>
        <taxon>Actinomycetes</taxon>
        <taxon>Micrococcales</taxon>
        <taxon>Dermabacteraceae</taxon>
        <taxon>Brachybacterium</taxon>
    </lineage>
</organism>
<feature type="domain" description="FAD-binding" evidence="4">
    <location>
        <begin position="11"/>
        <end position="349"/>
    </location>
</feature>
<dbReference type="PRINTS" id="PR00420">
    <property type="entry name" value="RNGMNOXGNASE"/>
</dbReference>
<reference evidence="6" key="1">
    <citation type="journal article" date="2019" name="Int. J. Syst. Evol. Microbiol.">
        <title>The Global Catalogue of Microorganisms (GCM) 10K type strain sequencing project: providing services to taxonomists for standard genome sequencing and annotation.</title>
        <authorList>
            <consortium name="The Broad Institute Genomics Platform"/>
            <consortium name="The Broad Institute Genome Sequencing Center for Infectious Disease"/>
            <person name="Wu L."/>
            <person name="Ma J."/>
        </authorList>
    </citation>
    <scope>NUCLEOTIDE SEQUENCE [LARGE SCALE GENOMIC DNA]</scope>
    <source>
        <strain evidence="6">JCM 11650</strain>
    </source>
</reference>
<dbReference type="Pfam" id="PF01494">
    <property type="entry name" value="FAD_binding_3"/>
    <property type="match status" value="1"/>
</dbReference>
<dbReference type="Gene3D" id="3.30.70.2450">
    <property type="match status" value="1"/>
</dbReference>
<proteinExistence type="predicted"/>
<accession>A0ABW4PVA1</accession>
<gene>
    <name evidence="5" type="ORF">ACFSDA_03705</name>
</gene>
<sequence>MTRTADALPAEVDVLVAGAGPTGLMAGLVAHRRGLRVLVVDPKPGPTRESRAIVVQARSVEILDQLGLAGPVLESAQLAGRIRIKGGDRPVEADFARAQERDTLFPGARIFEQSRTEALLSEALASEGCPVRYGMELESFAADGPAEEGLGARLASNPADAAGTATSVHARWLIGADGASSPVRHQLGLSFDGDTDEATFCVADLHDVEGAPDDALSAYVGEQRFAILFPLGPGGHARLIWLHGGTDPDQEEALAGARDDLGIRYGRVDWFSSYRVHHRLASRFRVGPVLLAGDAAHVHSPVGGQGMNTGLQDAHHLAHLLADVASGLRDPAQLARYEQERRPVALSLITAVDRAFGLIARPGRGAGFLRRRARDVIAVLAPRVLRSAAGPWLGGLLGQYRIHYHPAPRGAVLPQWASDPAVGRRLPVLAVNREALRSGRWQLHTYGGAIAERPAVPEAVDGPFAFPADPRGRLRSYQLYLVRPDGYVAAAWPLHAGAAATSDVTAALTAHGFRG</sequence>
<protein>
    <submittedName>
        <fullName evidence="5">FAD-dependent monooxygenase</fullName>
    </submittedName>
</protein>
<evidence type="ECO:0000259" key="4">
    <source>
        <dbReference type="Pfam" id="PF01494"/>
    </source>
</evidence>
<dbReference type="RefSeq" id="WP_343903584.1">
    <property type="nucleotide sequence ID" value="NZ_BAAAIS010000002.1"/>
</dbReference>
<dbReference type="PANTHER" id="PTHR43004:SF19">
    <property type="entry name" value="BINDING MONOOXYGENASE, PUTATIVE (JCVI)-RELATED"/>
    <property type="match status" value="1"/>
</dbReference>
<evidence type="ECO:0000256" key="2">
    <source>
        <dbReference type="ARBA" id="ARBA00022630"/>
    </source>
</evidence>
<name>A0ABW4PVA1_9MICO</name>
<comment type="cofactor">
    <cofactor evidence="1">
        <name>FAD</name>
        <dbReference type="ChEBI" id="CHEBI:57692"/>
    </cofactor>
</comment>
<dbReference type="InterPro" id="IPR002938">
    <property type="entry name" value="FAD-bd"/>
</dbReference>
<evidence type="ECO:0000313" key="5">
    <source>
        <dbReference type="EMBL" id="MFD1834174.1"/>
    </source>
</evidence>
<evidence type="ECO:0000256" key="3">
    <source>
        <dbReference type="ARBA" id="ARBA00022827"/>
    </source>
</evidence>
<dbReference type="GO" id="GO:0004497">
    <property type="term" value="F:monooxygenase activity"/>
    <property type="evidence" value="ECO:0007669"/>
    <property type="project" value="UniProtKB-KW"/>
</dbReference>
<comment type="caution">
    <text evidence="5">The sequence shown here is derived from an EMBL/GenBank/DDBJ whole genome shotgun (WGS) entry which is preliminary data.</text>
</comment>
<keyword evidence="5" id="KW-0560">Oxidoreductase</keyword>
<dbReference type="Gene3D" id="3.50.50.60">
    <property type="entry name" value="FAD/NAD(P)-binding domain"/>
    <property type="match status" value="1"/>
</dbReference>
<keyword evidence="2" id="KW-0285">Flavoprotein</keyword>
<dbReference type="InterPro" id="IPR036188">
    <property type="entry name" value="FAD/NAD-bd_sf"/>
</dbReference>
<dbReference type="SUPFAM" id="SSF51905">
    <property type="entry name" value="FAD/NAD(P)-binding domain"/>
    <property type="match status" value="1"/>
</dbReference>
<dbReference type="Gene3D" id="3.40.30.120">
    <property type="match status" value="1"/>
</dbReference>
<evidence type="ECO:0000256" key="1">
    <source>
        <dbReference type="ARBA" id="ARBA00001974"/>
    </source>
</evidence>
<keyword evidence="6" id="KW-1185">Reference proteome</keyword>
<dbReference type="PANTHER" id="PTHR43004">
    <property type="entry name" value="TRK SYSTEM POTASSIUM UPTAKE PROTEIN"/>
    <property type="match status" value="1"/>
</dbReference>
<evidence type="ECO:0000313" key="6">
    <source>
        <dbReference type="Proteomes" id="UP001597280"/>
    </source>
</evidence>